<dbReference type="STRING" id="77166.U4U701"/>
<protein>
    <submittedName>
        <fullName evidence="1">Uncharacterized protein</fullName>
    </submittedName>
</protein>
<sequence>MLKPNLCLDETANMQSNAEFLDLEVLGDIIVKTEFNAVDFNYYLENFISKVGGLRRHSLRVKEDFQVYSGMINNITLNSTVTENFEEVFEINTFLDHIQFQNLLVHGLFNKQNISDLYGSLIKLEGNQSISSELIFDEYLQTDEFAVDQLNEDSTVGVEALSLEQADAERVEVQGNLVGNISNPAFIPLQEGNLNFVDDQLVTGAYNLSRINVEILTAKTINGVNADNVFSSEKLCANVTDILTYRNATIESLSIDRDIAIYQLNNISFRDIINSHPWVLLRHNLSSVVIEVIEEMVNDVHVTNIFETFYIEQDTLNVKENSVRSQNAQKLYNAEDERYCIVSKFNVIQQQLENLQKFMQREAKFEALLKRLSGHSGVVVHASACNA</sequence>
<name>U4U701_DENPD</name>
<accession>U4U701</accession>
<organism evidence="1 2">
    <name type="scientific">Dendroctonus ponderosae</name>
    <name type="common">Mountain pine beetle</name>
    <dbReference type="NCBI Taxonomy" id="77166"/>
    <lineage>
        <taxon>Eukaryota</taxon>
        <taxon>Metazoa</taxon>
        <taxon>Ecdysozoa</taxon>
        <taxon>Arthropoda</taxon>
        <taxon>Hexapoda</taxon>
        <taxon>Insecta</taxon>
        <taxon>Pterygota</taxon>
        <taxon>Neoptera</taxon>
        <taxon>Endopterygota</taxon>
        <taxon>Coleoptera</taxon>
        <taxon>Polyphaga</taxon>
        <taxon>Cucujiformia</taxon>
        <taxon>Curculionidae</taxon>
        <taxon>Scolytinae</taxon>
        <taxon>Dendroctonus</taxon>
    </lineage>
</organism>
<dbReference type="AlphaFoldDB" id="U4U701"/>
<proteinExistence type="predicted"/>
<dbReference type="OrthoDB" id="6022258at2759"/>
<dbReference type="EMBL" id="KB631747">
    <property type="protein sequence ID" value="ERL85740.1"/>
    <property type="molecule type" value="Genomic_DNA"/>
</dbReference>
<reference evidence="1 2" key="1">
    <citation type="journal article" date="2013" name="Genome Biol.">
        <title>Draft genome of the mountain pine beetle, Dendroctonus ponderosae Hopkins, a major forest pest.</title>
        <authorList>
            <person name="Keeling C.I."/>
            <person name="Yuen M.M."/>
            <person name="Liao N.Y."/>
            <person name="Docking T.R."/>
            <person name="Chan S.K."/>
            <person name="Taylor G.A."/>
            <person name="Palmquist D.L."/>
            <person name="Jackman S.D."/>
            <person name="Nguyen A."/>
            <person name="Li M."/>
            <person name="Henderson H."/>
            <person name="Janes J.K."/>
            <person name="Zhao Y."/>
            <person name="Pandoh P."/>
            <person name="Moore R."/>
            <person name="Sperling F.A."/>
            <person name="Huber D.P."/>
            <person name="Birol I."/>
            <person name="Jones S.J."/>
            <person name="Bohlmann J."/>
        </authorList>
    </citation>
    <scope>NUCLEOTIDE SEQUENCE</scope>
</reference>
<dbReference type="Proteomes" id="UP000030742">
    <property type="component" value="Unassembled WGS sequence"/>
</dbReference>
<gene>
    <name evidence="1" type="ORF">D910_03155</name>
</gene>
<evidence type="ECO:0000313" key="2">
    <source>
        <dbReference type="Proteomes" id="UP000030742"/>
    </source>
</evidence>
<evidence type="ECO:0000313" key="1">
    <source>
        <dbReference type="EMBL" id="ERL85740.1"/>
    </source>
</evidence>